<dbReference type="AlphaFoldDB" id="A0A2Z6P3K4"/>
<proteinExistence type="predicted"/>
<accession>A0A2Z6P3K4</accession>
<evidence type="ECO:0000313" key="2">
    <source>
        <dbReference type="Proteomes" id="UP000242715"/>
    </source>
</evidence>
<sequence length="77" mass="8635">MNGEADVGLVQNILTNVELLSNSQVDAEDYEISHEIVKEQFEMEELVGKRLQALKDHVAKVMTKYGTVLEPSTPIFT</sequence>
<dbReference type="EMBL" id="DF974519">
    <property type="protein sequence ID" value="GAU49123.1"/>
    <property type="molecule type" value="Genomic_DNA"/>
</dbReference>
<gene>
    <name evidence="1" type="ORF">TSUD_376650</name>
</gene>
<evidence type="ECO:0000313" key="1">
    <source>
        <dbReference type="EMBL" id="GAU49123.1"/>
    </source>
</evidence>
<organism evidence="1 2">
    <name type="scientific">Trifolium subterraneum</name>
    <name type="common">Subterranean clover</name>
    <dbReference type="NCBI Taxonomy" id="3900"/>
    <lineage>
        <taxon>Eukaryota</taxon>
        <taxon>Viridiplantae</taxon>
        <taxon>Streptophyta</taxon>
        <taxon>Embryophyta</taxon>
        <taxon>Tracheophyta</taxon>
        <taxon>Spermatophyta</taxon>
        <taxon>Magnoliopsida</taxon>
        <taxon>eudicotyledons</taxon>
        <taxon>Gunneridae</taxon>
        <taxon>Pentapetalae</taxon>
        <taxon>rosids</taxon>
        <taxon>fabids</taxon>
        <taxon>Fabales</taxon>
        <taxon>Fabaceae</taxon>
        <taxon>Papilionoideae</taxon>
        <taxon>50 kb inversion clade</taxon>
        <taxon>NPAAA clade</taxon>
        <taxon>Hologalegina</taxon>
        <taxon>IRL clade</taxon>
        <taxon>Trifolieae</taxon>
        <taxon>Trifolium</taxon>
    </lineage>
</organism>
<protein>
    <submittedName>
        <fullName evidence="1">Uncharacterized protein</fullName>
    </submittedName>
</protein>
<reference evidence="2" key="1">
    <citation type="journal article" date="2017" name="Front. Plant Sci.">
        <title>Climate Clever Clovers: New Paradigm to Reduce the Environmental Footprint of Ruminants by Breeding Low Methanogenic Forages Utilizing Haplotype Variation.</title>
        <authorList>
            <person name="Kaur P."/>
            <person name="Appels R."/>
            <person name="Bayer P.E."/>
            <person name="Keeble-Gagnere G."/>
            <person name="Wang J."/>
            <person name="Hirakawa H."/>
            <person name="Shirasawa K."/>
            <person name="Vercoe P."/>
            <person name="Stefanova K."/>
            <person name="Durmic Z."/>
            <person name="Nichols P."/>
            <person name="Revell C."/>
            <person name="Isobe S.N."/>
            <person name="Edwards D."/>
            <person name="Erskine W."/>
        </authorList>
    </citation>
    <scope>NUCLEOTIDE SEQUENCE [LARGE SCALE GENOMIC DNA]</scope>
    <source>
        <strain evidence="2">cv. Daliak</strain>
    </source>
</reference>
<dbReference type="Proteomes" id="UP000242715">
    <property type="component" value="Unassembled WGS sequence"/>
</dbReference>
<keyword evidence="2" id="KW-1185">Reference proteome</keyword>
<name>A0A2Z6P3K4_TRISU</name>